<dbReference type="InterPro" id="IPR027417">
    <property type="entry name" value="P-loop_NTPase"/>
</dbReference>
<dbReference type="GeneID" id="72590023"/>
<dbReference type="GO" id="GO:0006777">
    <property type="term" value="P:Mo-molybdopterin cofactor biosynthetic process"/>
    <property type="evidence" value="ECO:0007669"/>
    <property type="project" value="InterPro"/>
</dbReference>
<dbReference type="GO" id="GO:0005525">
    <property type="term" value="F:GTP binding"/>
    <property type="evidence" value="ECO:0007669"/>
    <property type="project" value="InterPro"/>
</dbReference>
<dbReference type="InterPro" id="IPR004435">
    <property type="entry name" value="MobB_dom"/>
</dbReference>
<gene>
    <name evidence="2" type="ORF">BK798_00335</name>
</gene>
<proteinExistence type="predicted"/>
<name>A0A2H4U4B8_METSM</name>
<accession>A0A2H4U4B8</accession>
<dbReference type="PANTHER" id="PTHR40072:SF1">
    <property type="entry name" value="MOLYBDOPTERIN-GUANINE DINUCLEOTIDE BIOSYNTHESIS ADAPTER PROTEIN"/>
    <property type="match status" value="1"/>
</dbReference>
<dbReference type="Pfam" id="PF03205">
    <property type="entry name" value="MobB"/>
    <property type="match status" value="1"/>
</dbReference>
<dbReference type="RefSeq" id="WP_019262451.1">
    <property type="nucleotide sequence ID" value="NZ_AP025586.1"/>
</dbReference>
<protein>
    <submittedName>
        <fullName evidence="2">Molybdopterin-guanine dinucleotide biosynthesis protein B</fullName>
    </submittedName>
</protein>
<evidence type="ECO:0000313" key="3">
    <source>
        <dbReference type="Proteomes" id="UP000232133"/>
    </source>
</evidence>
<sequence>MKIVSVVGRKNTGKTSLTVKIIEELTRRGYNVASIKHSHHEMEMDREHTDTWRHKLAGSNVVVGIGSTSFFNVRDILELNRLLFLIKFMDNVDFVVIEGFKSYNYPKIVTSLDVVDEYTIAEVDSFSITPEGVSDLVDTVEEKGHDIVDTLFLDECGFNDGDAIAKEIRKGTVKTEDLDKVNTFMSIDNTVIGLNEFVSDFIKKTVLGIIKTLHIEEYGVKDINKVELIINNEDNIDLNPKVEANVLINNKEISLNHHTNNFVANSVFGMINSLNTDEDARIAQVDISKINQENLKESEARLTVNNKDVEINAFVKGILKETIYGMIKSLKLGELDINEIETINITVKK</sequence>
<evidence type="ECO:0000313" key="2">
    <source>
        <dbReference type="EMBL" id="ATZ58963.1"/>
    </source>
</evidence>
<dbReference type="Proteomes" id="UP000232133">
    <property type="component" value="Chromosome"/>
</dbReference>
<dbReference type="InterPro" id="IPR052539">
    <property type="entry name" value="MGD_biosynthesis_adapter"/>
</dbReference>
<dbReference type="PANTHER" id="PTHR40072">
    <property type="entry name" value="MOLYBDOPTERIN-GUANINE DINUCLEOTIDE BIOSYNTHESIS ADAPTER PROTEIN-RELATED"/>
    <property type="match status" value="1"/>
</dbReference>
<reference evidence="2 3" key="1">
    <citation type="submission" date="2016-10" db="EMBL/GenBank/DDBJ databases">
        <authorList>
            <person name="Varghese N."/>
        </authorList>
    </citation>
    <scope>NUCLEOTIDE SEQUENCE [LARGE SCALE GENOMIC DNA]</scope>
    <source>
        <strain evidence="2 3">KB11</strain>
    </source>
</reference>
<evidence type="ECO:0000259" key="1">
    <source>
        <dbReference type="Pfam" id="PF03205"/>
    </source>
</evidence>
<dbReference type="Gene3D" id="3.40.50.300">
    <property type="entry name" value="P-loop containing nucleotide triphosphate hydrolases"/>
    <property type="match status" value="1"/>
</dbReference>
<dbReference type="SUPFAM" id="SSF52540">
    <property type="entry name" value="P-loop containing nucleoside triphosphate hydrolases"/>
    <property type="match status" value="1"/>
</dbReference>
<dbReference type="NCBIfam" id="TIGR00176">
    <property type="entry name" value="mobB"/>
    <property type="match status" value="1"/>
</dbReference>
<feature type="domain" description="Molybdopterin-guanine dinucleotide biosynthesis protein B (MobB)" evidence="1">
    <location>
        <begin position="3"/>
        <end position="111"/>
    </location>
</feature>
<dbReference type="EMBL" id="CP017803">
    <property type="protein sequence ID" value="ATZ58963.1"/>
    <property type="molecule type" value="Genomic_DNA"/>
</dbReference>
<dbReference type="AlphaFoldDB" id="A0A2H4U4B8"/>
<organism evidence="2 3">
    <name type="scientific">Methanobrevibacter smithii</name>
    <dbReference type="NCBI Taxonomy" id="2173"/>
    <lineage>
        <taxon>Archaea</taxon>
        <taxon>Methanobacteriati</taxon>
        <taxon>Methanobacteriota</taxon>
        <taxon>Methanomada group</taxon>
        <taxon>Methanobacteria</taxon>
        <taxon>Methanobacteriales</taxon>
        <taxon>Methanobacteriaceae</taxon>
        <taxon>Methanobrevibacter</taxon>
    </lineage>
</organism>